<dbReference type="Pfam" id="PF24808">
    <property type="entry name" value="DUF7707"/>
    <property type="match status" value="1"/>
</dbReference>
<gene>
    <name evidence="4" type="ORF">ASPWEDRAFT_38468</name>
</gene>
<evidence type="ECO:0000313" key="4">
    <source>
        <dbReference type="EMBL" id="OJJ36819.1"/>
    </source>
</evidence>
<evidence type="ECO:0000256" key="2">
    <source>
        <dbReference type="SAM" id="SignalP"/>
    </source>
</evidence>
<feature type="region of interest" description="Disordered" evidence="1">
    <location>
        <begin position="113"/>
        <end position="175"/>
    </location>
</feature>
<dbReference type="GeneID" id="63750732"/>
<feature type="compositionally biased region" description="Low complexity" evidence="1">
    <location>
        <begin position="128"/>
        <end position="175"/>
    </location>
</feature>
<proteinExistence type="predicted"/>
<dbReference type="VEuPathDB" id="FungiDB:ASPWEDRAFT_38468"/>
<feature type="compositionally biased region" description="Basic and acidic residues" evidence="1">
    <location>
        <begin position="113"/>
        <end position="126"/>
    </location>
</feature>
<evidence type="ECO:0000313" key="5">
    <source>
        <dbReference type="Proteomes" id="UP000184383"/>
    </source>
</evidence>
<feature type="signal peptide" evidence="2">
    <location>
        <begin position="1"/>
        <end position="17"/>
    </location>
</feature>
<sequence length="197" mass="20129">MLPSVVLLSTLAASVAASSGNYSLPDSFNVGEVELSTRNSWCTAERNSCPKICGGVAYGNTCDPETLDFTCTCVNGTAADTEPYTNTIPYFVCQANYAQCINAHPDDADGQQECKDNAKCGSKDPSDATSSSTTTSSSSSATSATSTASVTNKDAVTGSTTASSETASSTTNAAGTLRDHSTGLLATALFLAVRLVL</sequence>
<keyword evidence="5" id="KW-1185">Reference proteome</keyword>
<dbReference type="AlphaFoldDB" id="A0A1L9RPG7"/>
<organism evidence="4 5">
    <name type="scientific">Aspergillus wentii DTO 134E9</name>
    <dbReference type="NCBI Taxonomy" id="1073089"/>
    <lineage>
        <taxon>Eukaryota</taxon>
        <taxon>Fungi</taxon>
        <taxon>Dikarya</taxon>
        <taxon>Ascomycota</taxon>
        <taxon>Pezizomycotina</taxon>
        <taxon>Eurotiomycetes</taxon>
        <taxon>Eurotiomycetidae</taxon>
        <taxon>Eurotiales</taxon>
        <taxon>Aspergillaceae</taxon>
        <taxon>Aspergillus</taxon>
        <taxon>Aspergillus subgen. Cremei</taxon>
    </lineage>
</organism>
<dbReference type="PANTHER" id="PTHR38118">
    <property type="entry name" value="ANCHORED CELL WALL PROTEIN 11-RELATED"/>
    <property type="match status" value="1"/>
</dbReference>
<reference evidence="5" key="1">
    <citation type="journal article" date="2017" name="Genome Biol.">
        <title>Comparative genomics reveals high biological diversity and specific adaptations in the industrially and medically important fungal genus Aspergillus.</title>
        <authorList>
            <person name="de Vries R.P."/>
            <person name="Riley R."/>
            <person name="Wiebenga A."/>
            <person name="Aguilar-Osorio G."/>
            <person name="Amillis S."/>
            <person name="Uchima C.A."/>
            <person name="Anderluh G."/>
            <person name="Asadollahi M."/>
            <person name="Askin M."/>
            <person name="Barry K."/>
            <person name="Battaglia E."/>
            <person name="Bayram O."/>
            <person name="Benocci T."/>
            <person name="Braus-Stromeyer S.A."/>
            <person name="Caldana C."/>
            <person name="Canovas D."/>
            <person name="Cerqueira G.C."/>
            <person name="Chen F."/>
            <person name="Chen W."/>
            <person name="Choi C."/>
            <person name="Clum A."/>
            <person name="Dos Santos R.A."/>
            <person name="Damasio A.R."/>
            <person name="Diallinas G."/>
            <person name="Emri T."/>
            <person name="Fekete E."/>
            <person name="Flipphi M."/>
            <person name="Freyberg S."/>
            <person name="Gallo A."/>
            <person name="Gournas C."/>
            <person name="Habgood R."/>
            <person name="Hainaut M."/>
            <person name="Harispe M.L."/>
            <person name="Henrissat B."/>
            <person name="Hilden K.S."/>
            <person name="Hope R."/>
            <person name="Hossain A."/>
            <person name="Karabika E."/>
            <person name="Karaffa L."/>
            <person name="Karanyi Z."/>
            <person name="Krasevec N."/>
            <person name="Kuo A."/>
            <person name="Kusch H."/>
            <person name="LaButti K."/>
            <person name="Lagendijk E.L."/>
            <person name="Lapidus A."/>
            <person name="Levasseur A."/>
            <person name="Lindquist E."/>
            <person name="Lipzen A."/>
            <person name="Logrieco A.F."/>
            <person name="MacCabe A."/>
            <person name="Maekelae M.R."/>
            <person name="Malavazi I."/>
            <person name="Melin P."/>
            <person name="Meyer V."/>
            <person name="Mielnichuk N."/>
            <person name="Miskei M."/>
            <person name="Molnar A.P."/>
            <person name="Mule G."/>
            <person name="Ngan C.Y."/>
            <person name="Orejas M."/>
            <person name="Orosz E."/>
            <person name="Ouedraogo J.P."/>
            <person name="Overkamp K.M."/>
            <person name="Park H.-S."/>
            <person name="Perrone G."/>
            <person name="Piumi F."/>
            <person name="Punt P.J."/>
            <person name="Ram A.F."/>
            <person name="Ramon A."/>
            <person name="Rauscher S."/>
            <person name="Record E."/>
            <person name="Riano-Pachon D.M."/>
            <person name="Robert V."/>
            <person name="Roehrig J."/>
            <person name="Ruller R."/>
            <person name="Salamov A."/>
            <person name="Salih N.S."/>
            <person name="Samson R.A."/>
            <person name="Sandor E."/>
            <person name="Sanguinetti M."/>
            <person name="Schuetze T."/>
            <person name="Sepcic K."/>
            <person name="Shelest E."/>
            <person name="Sherlock G."/>
            <person name="Sophianopoulou V."/>
            <person name="Squina F.M."/>
            <person name="Sun H."/>
            <person name="Susca A."/>
            <person name="Todd R.B."/>
            <person name="Tsang A."/>
            <person name="Unkles S.E."/>
            <person name="van de Wiele N."/>
            <person name="van Rossen-Uffink D."/>
            <person name="Oliveira J.V."/>
            <person name="Vesth T.C."/>
            <person name="Visser J."/>
            <person name="Yu J.-H."/>
            <person name="Zhou M."/>
            <person name="Andersen M.R."/>
            <person name="Archer D.B."/>
            <person name="Baker S.E."/>
            <person name="Benoit I."/>
            <person name="Brakhage A.A."/>
            <person name="Braus G.H."/>
            <person name="Fischer R."/>
            <person name="Frisvad J.C."/>
            <person name="Goldman G.H."/>
            <person name="Houbraken J."/>
            <person name="Oakley B."/>
            <person name="Pocsi I."/>
            <person name="Scazzocchio C."/>
            <person name="Seiboth B."/>
            <person name="vanKuyk P.A."/>
            <person name="Wortman J."/>
            <person name="Dyer P.S."/>
            <person name="Grigoriev I.V."/>
        </authorList>
    </citation>
    <scope>NUCLEOTIDE SEQUENCE [LARGE SCALE GENOMIC DNA]</scope>
    <source>
        <strain evidence="5">DTO 134E9</strain>
    </source>
</reference>
<evidence type="ECO:0000259" key="3">
    <source>
        <dbReference type="Pfam" id="PF24808"/>
    </source>
</evidence>
<dbReference type="PANTHER" id="PTHR38118:SF4">
    <property type="match status" value="1"/>
</dbReference>
<dbReference type="InterPro" id="IPR056124">
    <property type="entry name" value="DUF7707"/>
</dbReference>
<dbReference type="RefSeq" id="XP_040690495.1">
    <property type="nucleotide sequence ID" value="XM_040834884.1"/>
</dbReference>
<evidence type="ECO:0000256" key="1">
    <source>
        <dbReference type="SAM" id="MobiDB-lite"/>
    </source>
</evidence>
<dbReference type="EMBL" id="KV878211">
    <property type="protein sequence ID" value="OJJ36819.1"/>
    <property type="molecule type" value="Genomic_DNA"/>
</dbReference>
<keyword evidence="2" id="KW-0732">Signal</keyword>
<accession>A0A1L9RPG7</accession>
<feature type="chain" id="PRO_5012905684" description="DUF7707 domain-containing protein" evidence="2">
    <location>
        <begin position="18"/>
        <end position="197"/>
    </location>
</feature>
<dbReference type="OrthoDB" id="2121879at2759"/>
<name>A0A1L9RPG7_ASPWE</name>
<feature type="domain" description="DUF7707" evidence="3">
    <location>
        <begin position="28"/>
        <end position="125"/>
    </location>
</feature>
<dbReference type="Proteomes" id="UP000184383">
    <property type="component" value="Unassembled WGS sequence"/>
</dbReference>
<protein>
    <recommendedName>
        <fullName evidence="3">DUF7707 domain-containing protein</fullName>
    </recommendedName>
</protein>